<reference evidence="17" key="1">
    <citation type="submission" date="2016-11" db="EMBL/GenBank/DDBJ databases">
        <authorList>
            <person name="Varghese N."/>
            <person name="Submissions S."/>
        </authorList>
    </citation>
    <scope>NUCLEOTIDE SEQUENCE [LARGE SCALE GENOMIC DNA]</scope>
    <source>
        <strain evidence="17">USBA-503</strain>
    </source>
</reference>
<feature type="binding site" evidence="12 14">
    <location>
        <position position="212"/>
    </location>
    <ligand>
        <name>ATP</name>
        <dbReference type="ChEBI" id="CHEBI:30616"/>
    </ligand>
</feature>
<dbReference type="EC" id="2.7.2.3" evidence="5 12"/>
<dbReference type="CDD" id="cd00318">
    <property type="entry name" value="Phosphoglycerate_kinase"/>
    <property type="match status" value="1"/>
</dbReference>
<keyword evidence="9 12" id="KW-0418">Kinase</keyword>
<keyword evidence="12" id="KW-0963">Cytoplasm</keyword>
<protein>
    <recommendedName>
        <fullName evidence="6 12">Phosphoglycerate kinase</fullName>
        <ecNumber evidence="5 12">2.7.2.3</ecNumber>
    </recommendedName>
</protein>
<organism evidence="16 17">
    <name type="scientific">Alicyclobacillus tolerans</name>
    <dbReference type="NCBI Taxonomy" id="90970"/>
    <lineage>
        <taxon>Bacteria</taxon>
        <taxon>Bacillati</taxon>
        <taxon>Bacillota</taxon>
        <taxon>Bacilli</taxon>
        <taxon>Bacillales</taxon>
        <taxon>Alicyclobacillaceae</taxon>
        <taxon>Alicyclobacillus</taxon>
    </lineage>
</organism>
<comment type="similarity">
    <text evidence="3 12 15">Belongs to the phosphoglycerate kinase family.</text>
</comment>
<dbReference type="STRING" id="1830138.SAMN05443507_12133"/>
<keyword evidence="10 12" id="KW-0067">ATP-binding</keyword>
<evidence type="ECO:0000256" key="7">
    <source>
        <dbReference type="ARBA" id="ARBA00022679"/>
    </source>
</evidence>
<dbReference type="HAMAP" id="MF_00145">
    <property type="entry name" value="Phosphoglyc_kinase"/>
    <property type="match status" value="1"/>
</dbReference>
<dbReference type="AlphaFoldDB" id="A0A1M6UXA3"/>
<dbReference type="UniPathway" id="UPA00109">
    <property type="reaction ID" value="UER00185"/>
</dbReference>
<accession>A0A1M6UXA3</accession>
<comment type="caution">
    <text evidence="12">Lacks conserved residue(s) required for the propagation of feature annotation.</text>
</comment>
<dbReference type="GO" id="GO:0006094">
    <property type="term" value="P:gluconeogenesis"/>
    <property type="evidence" value="ECO:0007669"/>
    <property type="project" value="TreeGrafter"/>
</dbReference>
<name>A0A1M6UXA3_9BACL</name>
<comment type="subcellular location">
    <subcellularLocation>
        <location evidence="12">Cytoplasm</location>
    </subcellularLocation>
</comment>
<dbReference type="PIRSF" id="PIRSF000724">
    <property type="entry name" value="Pgk"/>
    <property type="match status" value="1"/>
</dbReference>
<keyword evidence="8 12" id="KW-0547">Nucleotide-binding</keyword>
<feature type="binding site" evidence="12 14">
    <location>
        <begin position="360"/>
        <end position="363"/>
    </location>
    <ligand>
        <name>ATP</name>
        <dbReference type="ChEBI" id="CHEBI:30616"/>
    </ligand>
</feature>
<evidence type="ECO:0000256" key="10">
    <source>
        <dbReference type="ARBA" id="ARBA00022840"/>
    </source>
</evidence>
<comment type="catalytic activity">
    <reaction evidence="1 12 15">
        <text>(2R)-3-phosphoglycerate + ATP = (2R)-3-phospho-glyceroyl phosphate + ADP</text>
        <dbReference type="Rhea" id="RHEA:14801"/>
        <dbReference type="ChEBI" id="CHEBI:30616"/>
        <dbReference type="ChEBI" id="CHEBI:57604"/>
        <dbReference type="ChEBI" id="CHEBI:58272"/>
        <dbReference type="ChEBI" id="CHEBI:456216"/>
        <dbReference type="EC" id="2.7.2.3"/>
    </reaction>
</comment>
<dbReference type="GO" id="GO:0006096">
    <property type="term" value="P:glycolytic process"/>
    <property type="evidence" value="ECO:0007669"/>
    <property type="project" value="UniProtKB-UniRule"/>
</dbReference>
<evidence type="ECO:0000256" key="1">
    <source>
        <dbReference type="ARBA" id="ARBA00000642"/>
    </source>
</evidence>
<dbReference type="FunFam" id="3.40.50.1260:FF:000003">
    <property type="entry name" value="Phosphoglycerate kinase"/>
    <property type="match status" value="1"/>
</dbReference>
<evidence type="ECO:0000256" key="2">
    <source>
        <dbReference type="ARBA" id="ARBA00004838"/>
    </source>
</evidence>
<evidence type="ECO:0000256" key="4">
    <source>
        <dbReference type="ARBA" id="ARBA00011245"/>
    </source>
</evidence>
<evidence type="ECO:0000313" key="17">
    <source>
        <dbReference type="Proteomes" id="UP000184016"/>
    </source>
</evidence>
<dbReference type="FunFam" id="3.40.50.1260:FF:000006">
    <property type="entry name" value="Phosphoglycerate kinase"/>
    <property type="match status" value="1"/>
</dbReference>
<feature type="binding site" evidence="12">
    <location>
        <position position="129"/>
    </location>
    <ligand>
        <name>substrate</name>
    </ligand>
</feature>
<dbReference type="SUPFAM" id="SSF53748">
    <property type="entry name" value="Phosphoglycerate kinase"/>
    <property type="match status" value="1"/>
</dbReference>
<dbReference type="InterPro" id="IPR015824">
    <property type="entry name" value="Phosphoglycerate_kinase_N"/>
</dbReference>
<feature type="binding site" evidence="12 13">
    <location>
        <begin position="30"/>
        <end position="32"/>
    </location>
    <ligand>
        <name>substrate</name>
    </ligand>
</feature>
<comment type="subunit">
    <text evidence="4 12">Monomer.</text>
</comment>
<proteinExistence type="inferred from homology"/>
<evidence type="ECO:0000256" key="5">
    <source>
        <dbReference type="ARBA" id="ARBA00013061"/>
    </source>
</evidence>
<evidence type="ECO:0000256" key="13">
    <source>
        <dbReference type="PIRSR" id="PIRSR000724-1"/>
    </source>
</evidence>
<dbReference type="Proteomes" id="UP000184016">
    <property type="component" value="Unassembled WGS sequence"/>
</dbReference>
<evidence type="ECO:0000256" key="9">
    <source>
        <dbReference type="ARBA" id="ARBA00022777"/>
    </source>
</evidence>
<dbReference type="EMBL" id="FRAF01000021">
    <property type="protein sequence ID" value="SHK73872.1"/>
    <property type="molecule type" value="Genomic_DNA"/>
</dbReference>
<dbReference type="PRINTS" id="PR00477">
    <property type="entry name" value="PHGLYCKINASE"/>
</dbReference>
<evidence type="ECO:0000256" key="15">
    <source>
        <dbReference type="RuleBase" id="RU000532"/>
    </source>
</evidence>
<sequence length="406" mass="43475">MEFKQGGSILKKKTVKDIYWPGKRALVRVDFNVPMDDSGNVTDDTRIRAALPTLQYLLQENAKVVVMSHLGRPKGNRVEKYSLRPVAHTLQKYLPNVLVNFVSDSVGEEVENAVQHMAPGTILLLENVRFYAGEEKNDESLARQLALLGDVFVNDAFGAAHRAHASTAGVARFLPTVAGFLMEREVEVLTQALESPDRPFLAIIGGAKVSDKIAVLENLIQKVDALLIGGGMANTFLAVQGHDMGNSLVEENAREVALRLLQRAEELKKPLLLPSDVVAAKAFAADAEYAVKSVGELQADDMALDIGPETVKQYQQVIQTAKTVLWNGPMGVFEMPAFAKGTFAIAESLASVSGTTIVGGGDSVAAVEAAGLADRMSHVSTGGGASLEFLEGKVLPGVAIIEDKQS</sequence>
<keyword evidence="7 12" id="KW-0808">Transferase</keyword>
<comment type="pathway">
    <text evidence="2 12">Carbohydrate degradation; glycolysis; pyruvate from D-glyceraldehyde 3-phosphate: step 2/5.</text>
</comment>
<keyword evidence="11 12" id="KW-0324">Glycolysis</keyword>
<feature type="binding site" evidence="12 14">
    <location>
        <position position="334"/>
    </location>
    <ligand>
        <name>ATP</name>
        <dbReference type="ChEBI" id="CHEBI:30616"/>
    </ligand>
</feature>
<evidence type="ECO:0000256" key="3">
    <source>
        <dbReference type="ARBA" id="ARBA00008982"/>
    </source>
</evidence>
<feature type="binding site" evidence="13">
    <location>
        <position position="46"/>
    </location>
    <ligand>
        <name>(2R)-3-phosphoglycerate</name>
        <dbReference type="ChEBI" id="CHEBI:58272"/>
    </ligand>
</feature>
<feature type="binding site" evidence="12">
    <location>
        <position position="162"/>
    </location>
    <ligand>
        <name>substrate</name>
    </ligand>
</feature>
<dbReference type="GO" id="GO:0005829">
    <property type="term" value="C:cytosol"/>
    <property type="evidence" value="ECO:0007669"/>
    <property type="project" value="UniProtKB-ARBA"/>
</dbReference>
<evidence type="ECO:0000256" key="14">
    <source>
        <dbReference type="PIRSR" id="PIRSR000724-2"/>
    </source>
</evidence>
<evidence type="ECO:0000313" key="16">
    <source>
        <dbReference type="EMBL" id="SHK73872.1"/>
    </source>
</evidence>
<dbReference type="GO" id="GO:0004618">
    <property type="term" value="F:phosphoglycerate kinase activity"/>
    <property type="evidence" value="ECO:0007669"/>
    <property type="project" value="UniProtKB-UniRule"/>
</dbReference>
<evidence type="ECO:0000256" key="12">
    <source>
        <dbReference type="HAMAP-Rule" id="MF_00145"/>
    </source>
</evidence>
<dbReference type="Pfam" id="PF00162">
    <property type="entry name" value="PGK"/>
    <property type="match status" value="1"/>
</dbReference>
<feature type="binding site" evidence="12 13">
    <location>
        <begin position="69"/>
        <end position="72"/>
    </location>
    <ligand>
        <name>substrate</name>
    </ligand>
</feature>
<dbReference type="PANTHER" id="PTHR11406:SF23">
    <property type="entry name" value="PHOSPHOGLYCERATE KINASE 1, CHLOROPLASTIC-RELATED"/>
    <property type="match status" value="1"/>
</dbReference>
<gene>
    <name evidence="12" type="primary">pgk</name>
    <name evidence="16" type="ORF">SAMN05443507_12133</name>
</gene>
<evidence type="ECO:0000256" key="8">
    <source>
        <dbReference type="ARBA" id="ARBA00022741"/>
    </source>
</evidence>
<feature type="binding site" evidence="12">
    <location>
        <position position="46"/>
    </location>
    <ligand>
        <name>substrate</name>
    </ligand>
</feature>
<feature type="binding site" evidence="13">
    <location>
        <position position="129"/>
    </location>
    <ligand>
        <name>(2R)-3-phosphoglycerate</name>
        <dbReference type="ChEBI" id="CHEBI:58272"/>
    </ligand>
</feature>
<evidence type="ECO:0000256" key="11">
    <source>
        <dbReference type="ARBA" id="ARBA00023152"/>
    </source>
</evidence>
<dbReference type="InterPro" id="IPR001576">
    <property type="entry name" value="Phosphoglycerate_kinase"/>
</dbReference>
<dbReference type="InterPro" id="IPR036043">
    <property type="entry name" value="Phosphoglycerate_kinase_sf"/>
</dbReference>
<dbReference type="PANTHER" id="PTHR11406">
    <property type="entry name" value="PHOSPHOGLYCERATE KINASE"/>
    <property type="match status" value="1"/>
</dbReference>
<dbReference type="Gene3D" id="3.40.50.1260">
    <property type="entry name" value="Phosphoglycerate kinase, N-terminal domain"/>
    <property type="match status" value="2"/>
</dbReference>
<dbReference type="GO" id="GO:0005524">
    <property type="term" value="F:ATP binding"/>
    <property type="evidence" value="ECO:0007669"/>
    <property type="project" value="UniProtKB-KW"/>
</dbReference>
<dbReference type="GO" id="GO:0043531">
    <property type="term" value="F:ADP binding"/>
    <property type="evidence" value="ECO:0007669"/>
    <property type="project" value="TreeGrafter"/>
</dbReference>
<evidence type="ECO:0000256" key="6">
    <source>
        <dbReference type="ARBA" id="ARBA00016471"/>
    </source>
</evidence>
<feature type="binding site" evidence="13">
    <location>
        <position position="162"/>
    </location>
    <ligand>
        <name>(2R)-3-phosphoglycerate</name>
        <dbReference type="ChEBI" id="CHEBI:58272"/>
    </ligand>
</feature>
<keyword evidence="17" id="KW-1185">Reference proteome</keyword>